<dbReference type="PROSITE" id="PS51186">
    <property type="entry name" value="GNAT"/>
    <property type="match status" value="1"/>
</dbReference>
<keyword evidence="5" id="KW-1185">Reference proteome</keyword>
<gene>
    <name evidence="4" type="ORF">Cci01nite_51710</name>
</gene>
<evidence type="ECO:0000313" key="4">
    <source>
        <dbReference type="EMBL" id="GIG00078.1"/>
    </source>
</evidence>
<evidence type="ECO:0000256" key="2">
    <source>
        <dbReference type="ARBA" id="ARBA00023315"/>
    </source>
</evidence>
<dbReference type="InterPro" id="IPR000182">
    <property type="entry name" value="GNAT_dom"/>
</dbReference>
<dbReference type="Proteomes" id="UP000659904">
    <property type="component" value="Unassembled WGS sequence"/>
</dbReference>
<evidence type="ECO:0000313" key="5">
    <source>
        <dbReference type="Proteomes" id="UP000659904"/>
    </source>
</evidence>
<keyword evidence="1" id="KW-0808">Transferase</keyword>
<dbReference type="RefSeq" id="WP_170212859.1">
    <property type="nucleotide sequence ID" value="NZ_BONH01000025.1"/>
</dbReference>
<comment type="caution">
    <text evidence="4">The sequence shown here is derived from an EMBL/GenBank/DDBJ whole genome shotgun (WGS) entry which is preliminary data.</text>
</comment>
<dbReference type="EMBL" id="BONH01000025">
    <property type="protein sequence ID" value="GIG00078.1"/>
    <property type="molecule type" value="Genomic_DNA"/>
</dbReference>
<dbReference type="Pfam" id="PF00583">
    <property type="entry name" value="Acetyltransf_1"/>
    <property type="match status" value="1"/>
</dbReference>
<dbReference type="InterPro" id="IPR050832">
    <property type="entry name" value="Bact_Acetyltransf"/>
</dbReference>
<dbReference type="AlphaFoldDB" id="A0A8J3P1G8"/>
<evidence type="ECO:0000259" key="3">
    <source>
        <dbReference type="PROSITE" id="PS51186"/>
    </source>
</evidence>
<evidence type="ECO:0000256" key="1">
    <source>
        <dbReference type="ARBA" id="ARBA00022679"/>
    </source>
</evidence>
<proteinExistence type="predicted"/>
<reference evidence="4 5" key="1">
    <citation type="submission" date="2021-01" db="EMBL/GenBank/DDBJ databases">
        <title>Whole genome shotgun sequence of Catellatospora citrea NBRC 14495.</title>
        <authorList>
            <person name="Komaki H."/>
            <person name="Tamura T."/>
        </authorList>
    </citation>
    <scope>NUCLEOTIDE SEQUENCE [LARGE SCALE GENOMIC DNA]</scope>
    <source>
        <strain evidence="4 5">NBRC 14495</strain>
    </source>
</reference>
<protein>
    <submittedName>
        <fullName evidence="4">N-acetyltransferase</fullName>
    </submittedName>
</protein>
<sequence length="198" mass="22412">MPNRIMMIRPHLDDLPLSELPEPYTIRWYRDGDAQHWTMIKSASDRHHHAPPDYHERIYGAYSDELRRRQAFVCDGYGEPVGTATAWWFENLDDSSLGKINWMLIAPHAQGRGLAKPLLAACCGRLASLGHTRAALFTLTQRLPAINLYRSFGFVPLIRHAADTQAWAATSALLRRPYAETDYLHATDLGIDVAMLSD</sequence>
<dbReference type="CDD" id="cd04301">
    <property type="entry name" value="NAT_SF"/>
    <property type="match status" value="1"/>
</dbReference>
<dbReference type="GO" id="GO:0016747">
    <property type="term" value="F:acyltransferase activity, transferring groups other than amino-acyl groups"/>
    <property type="evidence" value="ECO:0007669"/>
    <property type="project" value="InterPro"/>
</dbReference>
<keyword evidence="2" id="KW-0012">Acyltransferase</keyword>
<feature type="domain" description="N-acetyltransferase" evidence="3">
    <location>
        <begin position="24"/>
        <end position="177"/>
    </location>
</feature>
<accession>A0A8J3P1G8</accession>
<dbReference type="SUPFAM" id="SSF55729">
    <property type="entry name" value="Acyl-CoA N-acyltransferases (Nat)"/>
    <property type="match status" value="1"/>
</dbReference>
<name>A0A8J3P1G8_9ACTN</name>
<dbReference type="PANTHER" id="PTHR43877">
    <property type="entry name" value="AMINOALKYLPHOSPHONATE N-ACETYLTRANSFERASE-RELATED-RELATED"/>
    <property type="match status" value="1"/>
</dbReference>
<dbReference type="Gene3D" id="3.40.630.30">
    <property type="match status" value="1"/>
</dbReference>
<dbReference type="InterPro" id="IPR016181">
    <property type="entry name" value="Acyl_CoA_acyltransferase"/>
</dbReference>
<organism evidence="4 5">
    <name type="scientific">Catellatospora citrea</name>
    <dbReference type="NCBI Taxonomy" id="53366"/>
    <lineage>
        <taxon>Bacteria</taxon>
        <taxon>Bacillati</taxon>
        <taxon>Actinomycetota</taxon>
        <taxon>Actinomycetes</taxon>
        <taxon>Micromonosporales</taxon>
        <taxon>Micromonosporaceae</taxon>
        <taxon>Catellatospora</taxon>
    </lineage>
</organism>